<name>A0A1N6ZCK8_9ACTN</name>
<keyword evidence="4" id="KW-0347">Helicase</keyword>
<keyword evidence="2" id="KW-1133">Transmembrane helix</keyword>
<feature type="transmembrane region" description="Helical" evidence="2">
    <location>
        <begin position="60"/>
        <end position="83"/>
    </location>
</feature>
<evidence type="ECO:0000259" key="3">
    <source>
        <dbReference type="Pfam" id="PF13400"/>
    </source>
</evidence>
<dbReference type="InterPro" id="IPR028087">
    <property type="entry name" value="Tad_N"/>
</dbReference>
<organism evidence="4 5">
    <name type="scientific">Micromonospora avicenniae</name>
    <dbReference type="NCBI Taxonomy" id="1198245"/>
    <lineage>
        <taxon>Bacteria</taxon>
        <taxon>Bacillati</taxon>
        <taxon>Actinomycetota</taxon>
        <taxon>Actinomycetes</taxon>
        <taxon>Micromonosporales</taxon>
        <taxon>Micromonosporaceae</taxon>
        <taxon>Micromonospora</taxon>
    </lineage>
</organism>
<evidence type="ECO:0000256" key="1">
    <source>
        <dbReference type="SAM" id="MobiDB-lite"/>
    </source>
</evidence>
<keyword evidence="4" id="KW-0378">Hydrolase</keyword>
<keyword evidence="5" id="KW-1185">Reference proteome</keyword>
<dbReference type="Proteomes" id="UP000186004">
    <property type="component" value="Unassembled WGS sequence"/>
</dbReference>
<dbReference type="AlphaFoldDB" id="A0A1N6ZCK8"/>
<dbReference type="Pfam" id="PF13400">
    <property type="entry name" value="Tad"/>
    <property type="match status" value="1"/>
</dbReference>
<proteinExistence type="predicted"/>
<accession>A0A1N6ZCK8</accession>
<dbReference type="GO" id="GO:0004386">
    <property type="term" value="F:helicase activity"/>
    <property type="evidence" value="ECO:0007669"/>
    <property type="project" value="UniProtKB-KW"/>
</dbReference>
<evidence type="ECO:0000313" key="4">
    <source>
        <dbReference type="EMBL" id="SIR24555.1"/>
    </source>
</evidence>
<feature type="compositionally biased region" description="Basic and acidic residues" evidence="1">
    <location>
        <begin position="1"/>
        <end position="12"/>
    </location>
</feature>
<keyword evidence="4" id="KW-0547">Nucleotide-binding</keyword>
<evidence type="ECO:0000256" key="2">
    <source>
        <dbReference type="SAM" id="Phobius"/>
    </source>
</evidence>
<gene>
    <name evidence="4" type="ORF">SAMN05444858_107278</name>
</gene>
<sequence>MSGAKRPADTDAHRRRAPHRTVPDTAPGQVATGRVPGTSGLGPVRRRHPPAVTASDRDRGGASVCLLAVGLVFVMVGMFGAAVGAARTARQQAAVAADLGALAGAGRAPADAEAACSAAAEITGRNGGRLLDCRLDGLDVVITAEVGVALLPGLTRVATATARAGPLRS</sequence>
<reference evidence="4 5" key="1">
    <citation type="submission" date="2017-01" db="EMBL/GenBank/DDBJ databases">
        <authorList>
            <person name="Mah S.A."/>
            <person name="Swanson W.J."/>
            <person name="Moy G.W."/>
            <person name="Vacquier V.D."/>
        </authorList>
    </citation>
    <scope>NUCLEOTIDE SEQUENCE [LARGE SCALE GENOMIC DNA]</scope>
    <source>
        <strain evidence="4 5">DSM 45758</strain>
    </source>
</reference>
<dbReference type="NCBIfam" id="TIGR03816">
    <property type="entry name" value="tadE_like_DECH"/>
    <property type="match status" value="1"/>
</dbReference>
<protein>
    <submittedName>
        <fullName evidence="4">Helicase/secretion neighborhood TadE-like protein</fullName>
    </submittedName>
</protein>
<dbReference type="EMBL" id="FTNF01000007">
    <property type="protein sequence ID" value="SIR24555.1"/>
    <property type="molecule type" value="Genomic_DNA"/>
</dbReference>
<keyword evidence="2" id="KW-0812">Transmembrane</keyword>
<evidence type="ECO:0000313" key="5">
    <source>
        <dbReference type="Proteomes" id="UP000186004"/>
    </source>
</evidence>
<dbReference type="STRING" id="1198245.SAMN05444858_107278"/>
<feature type="region of interest" description="Disordered" evidence="1">
    <location>
        <begin position="1"/>
        <end position="56"/>
    </location>
</feature>
<keyword evidence="4" id="KW-0067">ATP-binding</keyword>
<keyword evidence="2" id="KW-0472">Membrane</keyword>
<feature type="domain" description="Putative Flp pilus-assembly TadG-like N-terminal" evidence="3">
    <location>
        <begin position="61"/>
        <end position="106"/>
    </location>
</feature>
<dbReference type="InterPro" id="IPR021202">
    <property type="entry name" value="Rv3654c-like"/>
</dbReference>